<dbReference type="RefSeq" id="WP_038978767.1">
    <property type="nucleotide sequence ID" value="NZ_JABTYG010000018.1"/>
</dbReference>
<evidence type="ECO:0000313" key="3">
    <source>
        <dbReference type="Proteomes" id="UP000182814"/>
    </source>
</evidence>
<evidence type="ECO:0000313" key="4">
    <source>
        <dbReference type="Proteomes" id="UP000434925"/>
    </source>
</evidence>
<reference evidence="1 4" key="3">
    <citation type="submission" date="2019-09" db="EMBL/GenBank/DDBJ databases">
        <title>Draft genome sequences of 48 bacterial type strains from the CCUG.</title>
        <authorList>
            <person name="Tunovic T."/>
            <person name="Pineiro-Iglesias B."/>
            <person name="Unosson C."/>
            <person name="Inganas E."/>
            <person name="Ohlen M."/>
            <person name="Cardew S."/>
            <person name="Jensie-Markopoulos S."/>
            <person name="Salva-Serra F."/>
            <person name="Jaen-Luchoro D."/>
            <person name="Karlsson R."/>
            <person name="Svensson-Stadler L."/>
            <person name="Chun J."/>
            <person name="Moore E."/>
        </authorList>
    </citation>
    <scope>NUCLEOTIDE SEQUENCE [LARGE SCALE GENOMIC DNA]</scope>
    <source>
        <strain evidence="1 4">CCUG 51522</strain>
    </source>
</reference>
<sequence length="103" mass="11937">MSEKFTRFDITEFLLAPADMWNFIKACEEEDPGDGSFNRVALRDVKHTIRARIQIDPQFAQALRIEVATLFQNGEAELARRLLDMLTDALRHHTARGLFTYRP</sequence>
<dbReference type="Proteomes" id="UP000182814">
    <property type="component" value="Chromosome I"/>
</dbReference>
<reference evidence="3" key="1">
    <citation type="submission" date="2016-10" db="EMBL/GenBank/DDBJ databases">
        <authorList>
            <person name="Varghese N."/>
            <person name="Submissions S."/>
        </authorList>
    </citation>
    <scope>NUCLEOTIDE SEQUENCE [LARGE SCALE GENOMIC DNA]</scope>
    <source>
        <strain evidence="3">BS3782</strain>
    </source>
</reference>
<evidence type="ECO:0000313" key="1">
    <source>
        <dbReference type="EMBL" id="KAB0504995.1"/>
    </source>
</evidence>
<keyword evidence="3" id="KW-1185">Reference proteome</keyword>
<reference evidence="2" key="2">
    <citation type="submission" date="2016-10" db="EMBL/GenBank/DDBJ databases">
        <authorList>
            <person name="de Groot N.N."/>
        </authorList>
    </citation>
    <scope>NUCLEOTIDE SEQUENCE [LARGE SCALE GENOMIC DNA]</scope>
    <source>
        <strain evidence="2">BS3782</strain>
    </source>
</reference>
<dbReference type="EMBL" id="VZPO01000004">
    <property type="protein sequence ID" value="KAB0504995.1"/>
    <property type="molecule type" value="Genomic_DNA"/>
</dbReference>
<dbReference type="Proteomes" id="UP000434925">
    <property type="component" value="Unassembled WGS sequence"/>
</dbReference>
<name>A0A0J6HBJ3_9PSED</name>
<proteinExistence type="predicted"/>
<accession>A0A0J6HBJ3</accession>
<dbReference type="EMBL" id="LT629746">
    <property type="protein sequence ID" value="SDR96915.1"/>
    <property type="molecule type" value="Genomic_DNA"/>
</dbReference>
<organism evidence="2 3">
    <name type="scientific">Pseudomonas lini</name>
    <dbReference type="NCBI Taxonomy" id="163011"/>
    <lineage>
        <taxon>Bacteria</taxon>
        <taxon>Pseudomonadati</taxon>
        <taxon>Pseudomonadota</taxon>
        <taxon>Gammaproteobacteria</taxon>
        <taxon>Pseudomonadales</taxon>
        <taxon>Pseudomonadaceae</taxon>
        <taxon>Pseudomonas</taxon>
    </lineage>
</organism>
<dbReference type="PATRIC" id="fig|163011.3.peg.4666"/>
<protein>
    <submittedName>
        <fullName evidence="2">Uncharacterized protein</fullName>
    </submittedName>
</protein>
<dbReference type="AlphaFoldDB" id="A0A0J6HBJ3"/>
<gene>
    <name evidence="1" type="ORF">F7R14_10860</name>
    <name evidence="2" type="ORF">SAMN04490191_0390</name>
</gene>
<evidence type="ECO:0000313" key="2">
    <source>
        <dbReference type="EMBL" id="SDR96915.1"/>
    </source>
</evidence>